<protein>
    <recommendedName>
        <fullName evidence="1">DUF6883 domain-containing protein</fullName>
    </recommendedName>
</protein>
<proteinExistence type="predicted"/>
<dbReference type="InterPro" id="IPR049250">
    <property type="entry name" value="DUF6883"/>
</dbReference>
<evidence type="ECO:0000259" key="1">
    <source>
        <dbReference type="Pfam" id="PF21814"/>
    </source>
</evidence>
<dbReference type="EMBL" id="ABLOKC030000001">
    <property type="protein sequence ID" value="EML1469475.1"/>
    <property type="molecule type" value="Genomic_DNA"/>
</dbReference>
<comment type="caution">
    <text evidence="2">The sequence shown here is derived from an EMBL/GenBank/DDBJ whole genome shotgun (WGS) entry which is preliminary data.</text>
</comment>
<organism evidence="2">
    <name type="scientific">Pluralibacter gergoviae</name>
    <name type="common">Enterobacter gergoviae</name>
    <dbReference type="NCBI Taxonomy" id="61647"/>
    <lineage>
        <taxon>Bacteria</taxon>
        <taxon>Pseudomonadati</taxon>
        <taxon>Pseudomonadota</taxon>
        <taxon>Gammaproteobacteria</taxon>
        <taxon>Enterobacterales</taxon>
        <taxon>Enterobacteriaceae</taxon>
        <taxon>Pluralibacter</taxon>
    </lineage>
</organism>
<evidence type="ECO:0000313" key="2">
    <source>
        <dbReference type="EMBL" id="EML1469475.1"/>
    </source>
</evidence>
<gene>
    <name evidence="2" type="ORF">QEG54_000142</name>
</gene>
<dbReference type="Pfam" id="PF21814">
    <property type="entry name" value="DUF6883"/>
    <property type="match status" value="1"/>
</dbReference>
<dbReference type="RefSeq" id="WP_053075806.1">
    <property type="nucleotide sequence ID" value="NZ_CACVCI010000001.1"/>
</dbReference>
<reference evidence="2" key="1">
    <citation type="submission" date="2024-02" db="EMBL/GenBank/DDBJ databases">
        <authorList>
            <consortium name="Clinical and Environmental Microbiology Branch: Whole genome sequencing antimicrobial resistance pathogens in the healthcare setting"/>
        </authorList>
    </citation>
    <scope>NUCLEOTIDE SEQUENCE</scope>
    <source>
        <strain evidence="2">2021DK-00143</strain>
    </source>
</reference>
<name>A0AAI9DGS6_PLUGE</name>
<dbReference type="AlphaFoldDB" id="A0AAI9DGS6"/>
<sequence length="209" mass="22330">MPRQLKQLTAKPLGACLQGIYNGNLEGYSRTAEQLGGDAPAGFQQVMDNKGIIIAGASVASGLMLGRLGNPSELAELSKFSKIPDFKPTKIYGFTTKDGFLINAEHAVIDPKKMNAYALNAEHPTGGHKAIKMQSALGYNPTNSDILASKVREGLKSSKALILNSDVHGQRMAVEMPILGVNGGTAIVRTGWVYETDASIPRLTTIYVK</sequence>
<accession>A0AAI9DGS6</accession>
<feature type="domain" description="DUF6883" evidence="1">
    <location>
        <begin position="101"/>
        <end position="209"/>
    </location>
</feature>